<evidence type="ECO:0000256" key="2">
    <source>
        <dbReference type="ARBA" id="ARBA00022679"/>
    </source>
</evidence>
<evidence type="ECO:0000313" key="5">
    <source>
        <dbReference type="EMBL" id="MEP1058237.1"/>
    </source>
</evidence>
<gene>
    <name evidence="5" type="ORF">NDI38_07265</name>
</gene>
<organism evidence="5 6">
    <name type="scientific">Stenomitos frigidus AS-A4</name>
    <dbReference type="NCBI Taxonomy" id="2933935"/>
    <lineage>
        <taxon>Bacteria</taxon>
        <taxon>Bacillati</taxon>
        <taxon>Cyanobacteriota</taxon>
        <taxon>Cyanophyceae</taxon>
        <taxon>Leptolyngbyales</taxon>
        <taxon>Leptolyngbyaceae</taxon>
        <taxon>Stenomitos</taxon>
    </lineage>
</organism>
<dbReference type="EMBL" id="JAMPLM010000004">
    <property type="protein sequence ID" value="MEP1058237.1"/>
    <property type="molecule type" value="Genomic_DNA"/>
</dbReference>
<keyword evidence="2" id="KW-0808">Transferase</keyword>
<dbReference type="Proteomes" id="UP001476950">
    <property type="component" value="Unassembled WGS sequence"/>
</dbReference>
<reference evidence="5 6" key="1">
    <citation type="submission" date="2022-04" db="EMBL/GenBank/DDBJ databases">
        <title>Positive selection, recombination, and allopatry shape intraspecific diversity of widespread and dominant cyanobacteria.</title>
        <authorList>
            <person name="Wei J."/>
            <person name="Shu W."/>
            <person name="Hu C."/>
        </authorList>
    </citation>
    <scope>NUCLEOTIDE SEQUENCE [LARGE SCALE GENOMIC DNA]</scope>
    <source>
        <strain evidence="5 6">AS-A4</strain>
    </source>
</reference>
<feature type="domain" description="Methyltransferase" evidence="4">
    <location>
        <begin position="77"/>
        <end position="146"/>
    </location>
</feature>
<dbReference type="RefSeq" id="WP_347241398.1">
    <property type="nucleotide sequence ID" value="NZ_JAMPLM010000004.1"/>
</dbReference>
<dbReference type="SUPFAM" id="SSF53335">
    <property type="entry name" value="S-adenosyl-L-methionine-dependent methyltransferases"/>
    <property type="match status" value="1"/>
</dbReference>
<dbReference type="Gene3D" id="3.40.50.150">
    <property type="entry name" value="Vaccinia Virus protein VP39"/>
    <property type="match status" value="1"/>
</dbReference>
<name>A0ABV0KG70_9CYAN</name>
<dbReference type="InterPro" id="IPR041698">
    <property type="entry name" value="Methyltransf_25"/>
</dbReference>
<evidence type="ECO:0000256" key="1">
    <source>
        <dbReference type="ARBA" id="ARBA00022603"/>
    </source>
</evidence>
<keyword evidence="3" id="KW-0949">S-adenosyl-L-methionine</keyword>
<dbReference type="PANTHER" id="PTHR13610">
    <property type="entry name" value="METHYLTRANSFERASE DOMAIN-CONTAINING PROTEIN"/>
    <property type="match status" value="1"/>
</dbReference>
<dbReference type="GO" id="GO:0008168">
    <property type="term" value="F:methyltransferase activity"/>
    <property type="evidence" value="ECO:0007669"/>
    <property type="project" value="UniProtKB-KW"/>
</dbReference>
<dbReference type="Pfam" id="PF13649">
    <property type="entry name" value="Methyltransf_25"/>
    <property type="match status" value="1"/>
</dbReference>
<keyword evidence="6" id="KW-1185">Reference proteome</keyword>
<dbReference type="GO" id="GO:0032259">
    <property type="term" value="P:methylation"/>
    <property type="evidence" value="ECO:0007669"/>
    <property type="project" value="UniProtKB-KW"/>
</dbReference>
<sequence>MVLRKQIGLGVMGAVVSLSLAFLGGSERTATIAQTAPTPTPTENPIPIKPDVPYVPTPETVVTEMLKLAGVSREDVVYDLGSGDGRLVVTAVKDYGARRGVGVDINPGLVRLSNENAQKAGVSDRVQFLQQDLFQTNLRDASVVTLYLLPEINLKLRPKLLNDLRPGTRLVSHAFTMGDWKPDKTVTVPASAGSSLPRNIYYWVVPERVAGDWQGRVEFAPGRSQPYTLRFTQQFQQVKGDAIADGKKYSIPNITLTGDQLSFSRAEKIQGQQGAVQFKGRIEGDTLKGTASVKWGPLARNFPIVAKRSTQATKW</sequence>
<dbReference type="InterPro" id="IPR026170">
    <property type="entry name" value="FAM173A/B"/>
</dbReference>
<keyword evidence="1 5" id="KW-0489">Methyltransferase</keyword>
<proteinExistence type="predicted"/>
<protein>
    <submittedName>
        <fullName evidence="5">Class I SAM-dependent methyltransferase</fullName>
    </submittedName>
</protein>
<comment type="caution">
    <text evidence="5">The sequence shown here is derived from an EMBL/GenBank/DDBJ whole genome shotgun (WGS) entry which is preliminary data.</text>
</comment>
<evidence type="ECO:0000313" key="6">
    <source>
        <dbReference type="Proteomes" id="UP001476950"/>
    </source>
</evidence>
<dbReference type="CDD" id="cd02440">
    <property type="entry name" value="AdoMet_MTases"/>
    <property type="match status" value="1"/>
</dbReference>
<evidence type="ECO:0000259" key="4">
    <source>
        <dbReference type="Pfam" id="PF13649"/>
    </source>
</evidence>
<dbReference type="PANTHER" id="PTHR13610:SF11">
    <property type="entry name" value="METHYLTRANSFERASE DOMAIN-CONTAINING PROTEIN"/>
    <property type="match status" value="1"/>
</dbReference>
<evidence type="ECO:0000256" key="3">
    <source>
        <dbReference type="ARBA" id="ARBA00022691"/>
    </source>
</evidence>
<dbReference type="InterPro" id="IPR029063">
    <property type="entry name" value="SAM-dependent_MTases_sf"/>
</dbReference>
<accession>A0ABV0KG70</accession>